<gene>
    <name evidence="5" type="primary">LOC116218362</name>
</gene>
<accession>A0A6P8ETL4</accession>
<feature type="region of interest" description="Disordered" evidence="1">
    <location>
        <begin position="140"/>
        <end position="204"/>
    </location>
</feature>
<feature type="transmembrane region" description="Helical" evidence="2">
    <location>
        <begin position="72"/>
        <end position="93"/>
    </location>
</feature>
<keyword evidence="2" id="KW-1133">Transmembrane helix</keyword>
<proteinExistence type="predicted"/>
<organism evidence="4 5">
    <name type="scientific">Clupea harengus</name>
    <name type="common">Atlantic herring</name>
    <dbReference type="NCBI Taxonomy" id="7950"/>
    <lineage>
        <taxon>Eukaryota</taxon>
        <taxon>Metazoa</taxon>
        <taxon>Chordata</taxon>
        <taxon>Craniata</taxon>
        <taxon>Vertebrata</taxon>
        <taxon>Euteleostomi</taxon>
        <taxon>Actinopterygii</taxon>
        <taxon>Neopterygii</taxon>
        <taxon>Teleostei</taxon>
        <taxon>Clupei</taxon>
        <taxon>Clupeiformes</taxon>
        <taxon>Clupeoidei</taxon>
        <taxon>Clupeidae</taxon>
        <taxon>Clupea</taxon>
    </lineage>
</organism>
<evidence type="ECO:0000313" key="4">
    <source>
        <dbReference type="Proteomes" id="UP000515152"/>
    </source>
</evidence>
<dbReference type="GeneID" id="116218362"/>
<keyword evidence="4" id="KW-1185">Reference proteome</keyword>
<dbReference type="KEGG" id="char:116218362"/>
<protein>
    <submittedName>
        <fullName evidence="5">Uncharacterized protein LOC116218362</fullName>
    </submittedName>
</protein>
<feature type="compositionally biased region" description="Basic and acidic residues" evidence="1">
    <location>
        <begin position="178"/>
        <end position="193"/>
    </location>
</feature>
<dbReference type="Proteomes" id="UP000515152">
    <property type="component" value="Chromosome 22"/>
</dbReference>
<dbReference type="RefSeq" id="XP_031415459.1">
    <property type="nucleotide sequence ID" value="XM_031559599.2"/>
</dbReference>
<keyword evidence="3" id="KW-0732">Signal</keyword>
<keyword evidence="2" id="KW-0472">Membrane</keyword>
<dbReference type="OrthoDB" id="10541585at2759"/>
<dbReference type="AlphaFoldDB" id="A0A6P8ETL4"/>
<feature type="chain" id="PRO_5028111088" evidence="3">
    <location>
        <begin position="21"/>
        <end position="204"/>
    </location>
</feature>
<evidence type="ECO:0000256" key="3">
    <source>
        <dbReference type="SAM" id="SignalP"/>
    </source>
</evidence>
<keyword evidence="2" id="KW-0812">Transmembrane</keyword>
<sequence>MHMSKVLPVFIFLLMGYSTGSNDEWVDYIDMLRYDSVSQSMKRKDDPCAKCYETHGLWAPIMILKHAPLADLFKIGMTLLLIILGHTFIRALLRRRGNHNPPPLAVPQVQAVGEAHGEHVDPQDPEPGVEEAPQFLQPRVEENDNSSEGHLLGTQIRPAAMGPEFENNLPAHNTQNPLDREGDGTESDSERYCSFHFPVPETRE</sequence>
<name>A0A6P8ETL4_CLUHA</name>
<evidence type="ECO:0000256" key="1">
    <source>
        <dbReference type="SAM" id="MobiDB-lite"/>
    </source>
</evidence>
<evidence type="ECO:0000256" key="2">
    <source>
        <dbReference type="SAM" id="Phobius"/>
    </source>
</evidence>
<reference evidence="5" key="1">
    <citation type="submission" date="2025-08" db="UniProtKB">
        <authorList>
            <consortium name="RefSeq"/>
        </authorList>
    </citation>
    <scope>IDENTIFICATION</scope>
</reference>
<feature type="signal peptide" evidence="3">
    <location>
        <begin position="1"/>
        <end position="20"/>
    </location>
</feature>
<evidence type="ECO:0000313" key="5">
    <source>
        <dbReference type="RefSeq" id="XP_031415459.1"/>
    </source>
</evidence>